<dbReference type="InterPro" id="IPR037050">
    <property type="entry name" value="DUF1254_sf"/>
</dbReference>
<evidence type="ECO:0000313" key="5">
    <source>
        <dbReference type="Proteomes" id="UP000007137"/>
    </source>
</evidence>
<evidence type="ECO:0000259" key="2">
    <source>
        <dbReference type="Pfam" id="PF06742"/>
    </source>
</evidence>
<evidence type="ECO:0000256" key="1">
    <source>
        <dbReference type="SAM" id="MobiDB-lite"/>
    </source>
</evidence>
<organism evidence="4 5">
    <name type="scientific">Mycobacteroides abscessus (strain ATCC 19977 / DSM 44196 / CCUG 20993 / CIP 104536 / JCM 13569 / NCTC 13031 / TMC 1543 / L948)</name>
    <name type="common">Mycobacterium abscessus</name>
    <dbReference type="NCBI Taxonomy" id="561007"/>
    <lineage>
        <taxon>Bacteria</taxon>
        <taxon>Bacillati</taxon>
        <taxon>Actinomycetota</taxon>
        <taxon>Actinomycetes</taxon>
        <taxon>Mycobacteriales</taxon>
        <taxon>Mycobacteriaceae</taxon>
        <taxon>Mycobacteroides</taxon>
        <taxon>Mycobacteroides abscessus</taxon>
    </lineage>
</organism>
<dbReference type="SUPFAM" id="SSF160935">
    <property type="entry name" value="VPA0735-like"/>
    <property type="match status" value="1"/>
</dbReference>
<proteinExistence type="predicted"/>
<dbReference type="Gene3D" id="2.60.40.1610">
    <property type="entry name" value="Domain of unknown function DUF1254"/>
    <property type="match status" value="1"/>
</dbReference>
<dbReference type="EMBL" id="CU458896">
    <property type="protein sequence ID" value="CAM60184.1"/>
    <property type="molecule type" value="Genomic_DNA"/>
</dbReference>
<dbReference type="Pfam" id="PF06742">
    <property type="entry name" value="DUF1214"/>
    <property type="match status" value="1"/>
</dbReference>
<dbReference type="InterPro" id="IPR010621">
    <property type="entry name" value="DUF1214"/>
</dbReference>
<dbReference type="Pfam" id="PF06863">
    <property type="entry name" value="DUF1254"/>
    <property type="match status" value="1"/>
</dbReference>
<dbReference type="KEGG" id="mab:MAB_0084"/>
<evidence type="ECO:0008006" key="6">
    <source>
        <dbReference type="Google" id="ProtNLM"/>
    </source>
</evidence>
<evidence type="ECO:0000259" key="3">
    <source>
        <dbReference type="Pfam" id="PF06863"/>
    </source>
</evidence>
<feature type="domain" description="DUF1254" evidence="3">
    <location>
        <begin position="73"/>
        <end position="127"/>
    </location>
</feature>
<dbReference type="PANTHER" id="PTHR36509:SF2">
    <property type="entry name" value="BLL3101 PROTEIN"/>
    <property type="match status" value="1"/>
</dbReference>
<evidence type="ECO:0000313" key="4">
    <source>
        <dbReference type="EMBL" id="CAM60184.1"/>
    </source>
</evidence>
<dbReference type="Gene3D" id="2.60.120.600">
    <property type="entry name" value="Domain of unknown function DUF1214, C-terminal domain"/>
    <property type="match status" value="1"/>
</dbReference>
<name>B1MEC0_MYCA9</name>
<protein>
    <recommendedName>
        <fullName evidence="6">DUF1254 domain-containing protein</fullName>
    </recommendedName>
</protein>
<feature type="domain" description="DUF1214" evidence="2">
    <location>
        <begin position="259"/>
        <end position="343"/>
    </location>
</feature>
<gene>
    <name evidence="4" type="ordered locus">MAB_0084</name>
</gene>
<dbReference type="Proteomes" id="UP000007137">
    <property type="component" value="Chromosome"/>
</dbReference>
<dbReference type="PROSITE" id="PS51257">
    <property type="entry name" value="PROKAR_LIPOPROTEIN"/>
    <property type="match status" value="1"/>
</dbReference>
<keyword evidence="5" id="KW-1185">Reference proteome</keyword>
<reference evidence="4 5" key="1">
    <citation type="journal article" date="2009" name="PLoS ONE">
        <title>Non mycobacterial virulence genes in the genome of the emerging pathogen Mycobacterium abscessus.</title>
        <authorList>
            <person name="Ripoll F."/>
            <person name="Pasek S."/>
            <person name="Schenowitz C."/>
            <person name="Dossat C."/>
            <person name="Barbe V."/>
            <person name="Rottman M."/>
            <person name="Macheras E."/>
            <person name="Heym B."/>
            <person name="Herrmann J.L."/>
            <person name="Daffe M."/>
            <person name="Brosch R."/>
            <person name="Risler J.L."/>
            <person name="Gaillard J.L."/>
        </authorList>
    </citation>
    <scope>NUCLEOTIDE SEQUENCE [LARGE SCALE GENOMIC DNA]</scope>
    <source>
        <strain evidence="5">ATCC 19977 / DSM 44196 / CCUG 20993 / CIP 104536 / JCM 13569 / NCTC 13031 / TMC 1543 / L948</strain>
    </source>
</reference>
<dbReference type="InterPro" id="IPR010679">
    <property type="entry name" value="DUF1254"/>
</dbReference>
<accession>B1MEC0</accession>
<dbReference type="PANTHER" id="PTHR36509">
    <property type="entry name" value="BLL3101 PROTEIN"/>
    <property type="match status" value="1"/>
</dbReference>
<sequence length="404" mass="43595">MRWLAASALIGVSAVLVGCSPSPRPPADGEAASSAPFPDRRTPDGAIIVTPDNFARAETDLYFGNIVKDGGFGTFHHIRELSPLDRQLVIRQNRDTLYSSAVFDLDAGPVSISTPDPGQRFMSLQLITEDHYVPAVFYGKGQHTITKEQTGTRYIAAVVRTLVDPGDPADLVQVHALQDGVSARQEKPGAFDVPKWDGASQRKVRDGLLQLAATLPDTTAMFGAKATTDPVRHLIGTASAWGGNPEKDALYLTVNPAKNDGTTVYRLTVGPVPVDGFWSVTVYNKDGYFTPNARNAYSLNNITARHGTGGQTTVQFGGCAPTTMNCLPITPGWNYMVRLYRAQRRFSTAAGSFPRRCPSRRPNLMGCNDLGDLLGNFGAHIRVGHVIQAESRTQAGPHQPPAKL</sequence>
<dbReference type="AlphaFoldDB" id="B1MEC0"/>
<feature type="region of interest" description="Disordered" evidence="1">
    <location>
        <begin position="22"/>
        <end position="42"/>
    </location>
</feature>
<dbReference type="InterPro" id="IPR037049">
    <property type="entry name" value="DUF1214_C_sf"/>
</dbReference>